<sequence>MMAEIIRRGSSFVHTYQVLTRSARRTGRDYERLFVGAVLCHQNARFPYFLRLEDGGVLQHFIASYCGFLRITSFLAPTLGIDLALRTHQLMTRHHSRDIVKFAGVFIDHDDNVDESKHPRPPTKPGASGRAGLAWNACHAPKKDRRTVARGARGRHEPFRCCPAWECRWEA</sequence>
<comment type="caution">
    <text evidence="2">The sequence shown here is derived from an EMBL/GenBank/DDBJ whole genome shotgun (WGS) entry which is preliminary data.</text>
</comment>
<keyword evidence="3" id="KW-1185">Reference proteome</keyword>
<evidence type="ECO:0000256" key="1">
    <source>
        <dbReference type="SAM" id="MobiDB-lite"/>
    </source>
</evidence>
<organism evidence="2 3">
    <name type="scientific">Mycena sanguinolenta</name>
    <dbReference type="NCBI Taxonomy" id="230812"/>
    <lineage>
        <taxon>Eukaryota</taxon>
        <taxon>Fungi</taxon>
        <taxon>Dikarya</taxon>
        <taxon>Basidiomycota</taxon>
        <taxon>Agaricomycotina</taxon>
        <taxon>Agaricomycetes</taxon>
        <taxon>Agaricomycetidae</taxon>
        <taxon>Agaricales</taxon>
        <taxon>Marasmiineae</taxon>
        <taxon>Mycenaceae</taxon>
        <taxon>Mycena</taxon>
    </lineage>
</organism>
<dbReference type="OrthoDB" id="2684236at2759"/>
<proteinExistence type="predicted"/>
<reference evidence="2" key="1">
    <citation type="submission" date="2020-05" db="EMBL/GenBank/DDBJ databases">
        <title>Mycena genomes resolve the evolution of fungal bioluminescence.</title>
        <authorList>
            <person name="Tsai I.J."/>
        </authorList>
    </citation>
    <scope>NUCLEOTIDE SEQUENCE</scope>
    <source>
        <strain evidence="2">160909Yilan</strain>
    </source>
</reference>
<dbReference type="Proteomes" id="UP000623467">
    <property type="component" value="Unassembled WGS sequence"/>
</dbReference>
<evidence type="ECO:0000313" key="3">
    <source>
        <dbReference type="Proteomes" id="UP000623467"/>
    </source>
</evidence>
<evidence type="ECO:0000313" key="2">
    <source>
        <dbReference type="EMBL" id="KAF7375441.1"/>
    </source>
</evidence>
<protein>
    <submittedName>
        <fullName evidence="2">Uncharacterized protein</fullName>
    </submittedName>
</protein>
<feature type="region of interest" description="Disordered" evidence="1">
    <location>
        <begin position="113"/>
        <end position="132"/>
    </location>
</feature>
<dbReference type="AlphaFoldDB" id="A0A8H6ZFR8"/>
<gene>
    <name evidence="2" type="ORF">MSAN_00432000</name>
</gene>
<dbReference type="EMBL" id="JACAZH010000002">
    <property type="protein sequence ID" value="KAF7375441.1"/>
    <property type="molecule type" value="Genomic_DNA"/>
</dbReference>
<accession>A0A8H6ZFR8</accession>
<name>A0A8H6ZFR8_9AGAR</name>